<feature type="transmembrane region" description="Helical" evidence="8">
    <location>
        <begin position="414"/>
        <end position="437"/>
    </location>
</feature>
<feature type="transmembrane region" description="Helical" evidence="8">
    <location>
        <begin position="343"/>
        <end position="367"/>
    </location>
</feature>
<feature type="transmembrane region" description="Helical" evidence="8">
    <location>
        <begin position="142"/>
        <end position="160"/>
    </location>
</feature>
<sequence>MFATLIGNISGFMYGKLLIILLLAVGLYFTFRTKFVQFRLFKESIAVVMEKPETEGAISSFQALMVSTASRVGTGNIVGISTAICLGGYGSVFWMWLIAIIGGASAFIESTLAQIYKKRDPEGGSYGGPAYYIEAALHNRPLAVLFCISLLLTYAGGFNMLAAYNLQSTFSVYSFYNPTVTPWVIGAILAVLVGYCILGGGKRIVKVTSALVPIMGCLYVLVALLVTIMHINLVPSVFARIFAEAFDVQAIFGGFAGSCVMYGIKRGLFSNEAGVGSAPNAAASADVSHPVKQGLVQMLSVFIDTLLLCTCTALMCLCSGVTPAPELAGAPYVQAALTASFGAIGPVFITISMVLFAFTTLLGNFFYVDKCLAYVMKRMPGKTFMTIFRLCAALVIFVGAGLSMGLVWDLADVLMGIMAIINLPVICLLGGPAVAALNDYIAQQREGKKPVFKAAAIGLKEKTDFWN</sequence>
<accession>A0ABR7NH42</accession>
<dbReference type="NCBIfam" id="TIGR00835">
    <property type="entry name" value="agcS"/>
    <property type="match status" value="1"/>
</dbReference>
<gene>
    <name evidence="9" type="ORF">H8717_04725</name>
</gene>
<evidence type="ECO:0000256" key="4">
    <source>
        <dbReference type="ARBA" id="ARBA00022475"/>
    </source>
</evidence>
<keyword evidence="7 8" id="KW-0472">Membrane</keyword>
<evidence type="ECO:0000256" key="6">
    <source>
        <dbReference type="ARBA" id="ARBA00022989"/>
    </source>
</evidence>
<organism evidence="9 10">
    <name type="scientific">Yanshouia hominis</name>
    <dbReference type="NCBI Taxonomy" id="2763673"/>
    <lineage>
        <taxon>Bacteria</taxon>
        <taxon>Bacillati</taxon>
        <taxon>Bacillota</taxon>
        <taxon>Clostridia</taxon>
        <taxon>Eubacteriales</taxon>
        <taxon>Oscillospiraceae</taxon>
        <taxon>Yanshouia</taxon>
    </lineage>
</organism>
<keyword evidence="3 8" id="KW-0813">Transport</keyword>
<feature type="transmembrane region" description="Helical" evidence="8">
    <location>
        <begin position="93"/>
        <end position="112"/>
    </location>
</feature>
<evidence type="ECO:0000256" key="7">
    <source>
        <dbReference type="ARBA" id="ARBA00023136"/>
    </source>
</evidence>
<evidence type="ECO:0000256" key="3">
    <source>
        <dbReference type="ARBA" id="ARBA00022448"/>
    </source>
</evidence>
<keyword evidence="4 8" id="KW-1003">Cell membrane</keyword>
<dbReference type="PANTHER" id="PTHR30330:SF1">
    <property type="entry name" value="AMINO-ACID CARRIER PROTEIN ALST"/>
    <property type="match status" value="1"/>
</dbReference>
<dbReference type="PRINTS" id="PR00175">
    <property type="entry name" value="NAALASMPORT"/>
</dbReference>
<evidence type="ECO:0000313" key="10">
    <source>
        <dbReference type="Proteomes" id="UP000658131"/>
    </source>
</evidence>
<protein>
    <submittedName>
        <fullName evidence="9">Alanine:cation symporter family protein</fullName>
    </submittedName>
</protein>
<dbReference type="InterPro" id="IPR001463">
    <property type="entry name" value="Na/Ala_symport"/>
</dbReference>
<dbReference type="Gene3D" id="1.20.1740.10">
    <property type="entry name" value="Amino acid/polyamine transporter I"/>
    <property type="match status" value="1"/>
</dbReference>
<reference evidence="9 10" key="1">
    <citation type="submission" date="2020-08" db="EMBL/GenBank/DDBJ databases">
        <title>Genome public.</title>
        <authorList>
            <person name="Liu C."/>
            <person name="Sun Q."/>
        </authorList>
    </citation>
    <scope>NUCLEOTIDE SEQUENCE [LARGE SCALE GENOMIC DNA]</scope>
    <source>
        <strain evidence="9 10">BX1</strain>
    </source>
</reference>
<evidence type="ECO:0000256" key="8">
    <source>
        <dbReference type="RuleBase" id="RU363064"/>
    </source>
</evidence>
<comment type="similarity">
    <text evidence="2 8">Belongs to the alanine or glycine:cation symporter (AGCS) (TC 2.A.25) family.</text>
</comment>
<evidence type="ECO:0000256" key="5">
    <source>
        <dbReference type="ARBA" id="ARBA00022692"/>
    </source>
</evidence>
<dbReference type="EMBL" id="JACRTB010000006">
    <property type="protein sequence ID" value="MBC8575718.1"/>
    <property type="molecule type" value="Genomic_DNA"/>
</dbReference>
<dbReference type="PANTHER" id="PTHR30330">
    <property type="entry name" value="AGSS FAMILY TRANSPORTER, SODIUM-ALANINE"/>
    <property type="match status" value="1"/>
</dbReference>
<feature type="transmembrane region" description="Helical" evidence="8">
    <location>
        <begin position="237"/>
        <end position="264"/>
    </location>
</feature>
<keyword evidence="6 8" id="KW-1133">Transmembrane helix</keyword>
<feature type="transmembrane region" description="Helical" evidence="8">
    <location>
        <begin position="301"/>
        <end position="323"/>
    </location>
</feature>
<keyword evidence="8" id="KW-0769">Symport</keyword>
<comment type="subcellular location">
    <subcellularLocation>
        <location evidence="1 8">Cell membrane</location>
        <topology evidence="1 8">Multi-pass membrane protein</topology>
    </subcellularLocation>
</comment>
<feature type="transmembrane region" description="Helical" evidence="8">
    <location>
        <begin position="180"/>
        <end position="198"/>
    </location>
</feature>
<feature type="transmembrane region" description="Helical" evidence="8">
    <location>
        <begin position="12"/>
        <end position="31"/>
    </location>
</feature>
<evidence type="ECO:0000256" key="1">
    <source>
        <dbReference type="ARBA" id="ARBA00004651"/>
    </source>
</evidence>
<keyword evidence="10" id="KW-1185">Reference proteome</keyword>
<keyword evidence="5 8" id="KW-0812">Transmembrane</keyword>
<evidence type="ECO:0000256" key="2">
    <source>
        <dbReference type="ARBA" id="ARBA00009261"/>
    </source>
</evidence>
<comment type="caution">
    <text evidence="9">The sequence shown here is derived from an EMBL/GenBank/DDBJ whole genome shotgun (WGS) entry which is preliminary data.</text>
</comment>
<feature type="transmembrane region" description="Helical" evidence="8">
    <location>
        <begin position="387"/>
        <end position="408"/>
    </location>
</feature>
<dbReference type="Pfam" id="PF01235">
    <property type="entry name" value="Na_Ala_symp"/>
    <property type="match status" value="1"/>
</dbReference>
<name>A0ABR7NH42_9FIRM</name>
<evidence type="ECO:0000313" key="9">
    <source>
        <dbReference type="EMBL" id="MBC8575718.1"/>
    </source>
</evidence>
<proteinExistence type="inferred from homology"/>
<feature type="transmembrane region" description="Helical" evidence="8">
    <location>
        <begin position="210"/>
        <end position="231"/>
    </location>
</feature>
<dbReference type="Proteomes" id="UP000658131">
    <property type="component" value="Unassembled WGS sequence"/>
</dbReference>